<evidence type="ECO:0000313" key="1">
    <source>
        <dbReference type="EMBL" id="JAS51388.1"/>
    </source>
</evidence>
<dbReference type="EMBL" id="GECZ01018381">
    <property type="protein sequence ID" value="JAS51388.1"/>
    <property type="molecule type" value="Transcribed_RNA"/>
</dbReference>
<dbReference type="EMBL" id="GECZ01015967">
    <property type="protein sequence ID" value="JAS53802.1"/>
    <property type="molecule type" value="Transcribed_RNA"/>
</dbReference>
<gene>
    <name evidence="1" type="ORF">g.38811</name>
    <name evidence="2" type="ORF">g.38814</name>
</gene>
<reference evidence="2" key="1">
    <citation type="submission" date="2015-11" db="EMBL/GenBank/DDBJ databases">
        <title>De novo transcriptome assembly of four potential Pierce s Disease insect vectors from Arizona vineyards.</title>
        <authorList>
            <person name="Tassone E.E."/>
        </authorList>
    </citation>
    <scope>NUCLEOTIDE SEQUENCE</scope>
</reference>
<evidence type="ECO:0008006" key="3">
    <source>
        <dbReference type="Google" id="ProtNLM"/>
    </source>
</evidence>
<organism evidence="2">
    <name type="scientific">Cuerna arida</name>
    <dbReference type="NCBI Taxonomy" id="1464854"/>
    <lineage>
        <taxon>Eukaryota</taxon>
        <taxon>Metazoa</taxon>
        <taxon>Ecdysozoa</taxon>
        <taxon>Arthropoda</taxon>
        <taxon>Hexapoda</taxon>
        <taxon>Insecta</taxon>
        <taxon>Pterygota</taxon>
        <taxon>Neoptera</taxon>
        <taxon>Paraneoptera</taxon>
        <taxon>Hemiptera</taxon>
        <taxon>Auchenorrhyncha</taxon>
        <taxon>Membracoidea</taxon>
        <taxon>Cicadellidae</taxon>
        <taxon>Cicadellinae</taxon>
        <taxon>Proconiini</taxon>
        <taxon>Cuerna</taxon>
    </lineage>
</organism>
<accession>A0A1B6FUA7</accession>
<sequence length="101" mass="11834">MSSQVVGLIKGHSHLRKHLHRVDILWEDPFCRIYDKQEETAEHLLFDCPSIARERYAIFGNLDKGGVFSKVFDRLFLAVCRAAETVNWLASWYTSRVRKRP</sequence>
<name>A0A1B6FUA7_9HEMI</name>
<proteinExistence type="predicted"/>
<protein>
    <recommendedName>
        <fullName evidence="3">Reverse transcriptase zinc-binding domain-containing protein</fullName>
    </recommendedName>
</protein>
<evidence type="ECO:0000313" key="2">
    <source>
        <dbReference type="EMBL" id="JAS53802.1"/>
    </source>
</evidence>
<dbReference type="AlphaFoldDB" id="A0A1B6FUA7"/>